<keyword evidence="4" id="KW-1003">Cell membrane</keyword>
<organism evidence="11 12">
    <name type="scientific">Alkalicoccobacillus porphyridii</name>
    <dbReference type="NCBI Taxonomy" id="2597270"/>
    <lineage>
        <taxon>Bacteria</taxon>
        <taxon>Bacillati</taxon>
        <taxon>Bacillota</taxon>
        <taxon>Bacilli</taxon>
        <taxon>Bacillales</taxon>
        <taxon>Bacillaceae</taxon>
        <taxon>Alkalicoccobacillus</taxon>
    </lineage>
</organism>
<keyword evidence="6" id="KW-0547">Nucleotide-binding</keyword>
<feature type="domain" description="ABC transporter" evidence="10">
    <location>
        <begin position="257"/>
        <end position="501"/>
    </location>
</feature>
<dbReference type="PANTHER" id="PTHR43790">
    <property type="entry name" value="CARBOHYDRATE TRANSPORT ATP-BINDING PROTEIN MG119-RELATED"/>
    <property type="match status" value="1"/>
</dbReference>
<comment type="subcellular location">
    <subcellularLocation>
        <location evidence="1">Cell membrane</location>
        <topology evidence="1">Peripheral membrane protein</topology>
    </subcellularLocation>
</comment>
<dbReference type="SMART" id="SM00382">
    <property type="entry name" value="AAA"/>
    <property type="match status" value="2"/>
</dbReference>
<keyword evidence="5" id="KW-0677">Repeat</keyword>
<sequence>MSYVIEMNGIRKEFPGIVANDNITLQVKKGEIHALLGENGAGKSTLMNVLFGLYQPEKGEIKVRGEKVNITDPNEANRLGIGMVHQHFMLVEKFNVTENIILGSEPTKGGRINLKKAAKEVAEISKRYGLSVDPYAKVEDISVGMQQRAEILKTLYRGADILIFDEPTAVLTPQEIKELMGIMKTLVAEGKSIIMITHKLKEIKAICDRCTVIRRGVGIGTVDVADTDTQQLANMMVGREVNFKVDKTPAEPKETVLSVKDLTVKDSRGIEMVKSLNLSIRSGEIVGLAGVEGNGQSELIEAITGLKKAESGSIELKGKTLSGLSPRKVTESGIGHIPEDRHKLGLVLNFTVGENIGLQTYYKEPLSKYSILNYKALYEKAEELIKDYDVRTPSAHTQARALSGGNQQKAIIAREVDRSPELLIAAQPTRGLDVGAIETIHKRLIKERDKGRAVLLMSLELDEVLNVSDRIAVIYDGEIVDIVEASETNEQQLGLLMAGGKAKAGESE</sequence>
<gene>
    <name evidence="11" type="ORF">FN960_15680</name>
</gene>
<evidence type="ECO:0000256" key="3">
    <source>
        <dbReference type="ARBA" id="ARBA00022448"/>
    </source>
</evidence>
<keyword evidence="9" id="KW-0472">Membrane</keyword>
<dbReference type="PROSITE" id="PS50893">
    <property type="entry name" value="ABC_TRANSPORTER_2"/>
    <property type="match status" value="2"/>
</dbReference>
<dbReference type="GO" id="GO:0005524">
    <property type="term" value="F:ATP binding"/>
    <property type="evidence" value="ECO:0007669"/>
    <property type="project" value="UniProtKB-KW"/>
</dbReference>
<evidence type="ECO:0000256" key="4">
    <source>
        <dbReference type="ARBA" id="ARBA00022475"/>
    </source>
</evidence>
<dbReference type="Pfam" id="PF00005">
    <property type="entry name" value="ABC_tran"/>
    <property type="match status" value="2"/>
</dbReference>
<dbReference type="PANTHER" id="PTHR43790:SF4">
    <property type="entry name" value="GUANOSINE IMPORT ATP-BINDING PROTEIN NUPO"/>
    <property type="match status" value="1"/>
</dbReference>
<evidence type="ECO:0000256" key="5">
    <source>
        <dbReference type="ARBA" id="ARBA00022737"/>
    </source>
</evidence>
<evidence type="ECO:0000256" key="9">
    <source>
        <dbReference type="ARBA" id="ARBA00023136"/>
    </source>
</evidence>
<evidence type="ECO:0000256" key="8">
    <source>
        <dbReference type="ARBA" id="ARBA00022967"/>
    </source>
</evidence>
<dbReference type="PROSITE" id="PS00211">
    <property type="entry name" value="ABC_TRANSPORTER_1"/>
    <property type="match status" value="2"/>
</dbReference>
<dbReference type="Gene3D" id="3.40.50.300">
    <property type="entry name" value="P-loop containing nucleotide triphosphate hydrolases"/>
    <property type="match status" value="2"/>
</dbReference>
<dbReference type="EMBL" id="VLXZ01000010">
    <property type="protein sequence ID" value="TSB45608.1"/>
    <property type="molecule type" value="Genomic_DNA"/>
</dbReference>
<evidence type="ECO:0000313" key="11">
    <source>
        <dbReference type="EMBL" id="TSB45608.1"/>
    </source>
</evidence>
<evidence type="ECO:0000256" key="2">
    <source>
        <dbReference type="ARBA" id="ARBA00005417"/>
    </source>
</evidence>
<reference evidence="11 12" key="1">
    <citation type="submission" date="2019-07" db="EMBL/GenBank/DDBJ databases">
        <authorList>
            <person name="Park Y.J."/>
            <person name="Jeong S.E."/>
            <person name="Jung H.S."/>
        </authorList>
    </citation>
    <scope>NUCLEOTIDE SEQUENCE [LARGE SCALE GENOMIC DNA]</scope>
    <source>
        <strain evidence="12">P16(2019)</strain>
    </source>
</reference>
<dbReference type="GO" id="GO:0005886">
    <property type="term" value="C:plasma membrane"/>
    <property type="evidence" value="ECO:0007669"/>
    <property type="project" value="UniProtKB-SubCell"/>
</dbReference>
<dbReference type="Proteomes" id="UP000318521">
    <property type="component" value="Unassembled WGS sequence"/>
</dbReference>
<dbReference type="CDD" id="cd03215">
    <property type="entry name" value="ABC_Carb_Monos_II"/>
    <property type="match status" value="1"/>
</dbReference>
<evidence type="ECO:0000256" key="1">
    <source>
        <dbReference type="ARBA" id="ARBA00004202"/>
    </source>
</evidence>
<dbReference type="InterPro" id="IPR003439">
    <property type="entry name" value="ABC_transporter-like_ATP-bd"/>
</dbReference>
<evidence type="ECO:0000313" key="12">
    <source>
        <dbReference type="Proteomes" id="UP000318521"/>
    </source>
</evidence>
<dbReference type="InterPro" id="IPR017871">
    <property type="entry name" value="ABC_transporter-like_CS"/>
</dbReference>
<dbReference type="InterPro" id="IPR027417">
    <property type="entry name" value="P-loop_NTPase"/>
</dbReference>
<dbReference type="OrthoDB" id="9771863at2"/>
<keyword evidence="12" id="KW-1185">Reference proteome</keyword>
<accession>A0A553ZVV6</accession>
<dbReference type="RefSeq" id="WP_143849797.1">
    <property type="nucleotide sequence ID" value="NZ_VLXZ01000010.1"/>
</dbReference>
<name>A0A553ZVV6_9BACI</name>
<comment type="caution">
    <text evidence="11">The sequence shown here is derived from an EMBL/GenBank/DDBJ whole genome shotgun (WGS) entry which is preliminary data.</text>
</comment>
<proteinExistence type="inferred from homology"/>
<evidence type="ECO:0000256" key="6">
    <source>
        <dbReference type="ARBA" id="ARBA00022741"/>
    </source>
</evidence>
<dbReference type="FunFam" id="3.40.50.300:FF:001390">
    <property type="entry name" value="ABC transporter, ATP-binding protein"/>
    <property type="match status" value="1"/>
</dbReference>
<dbReference type="InterPro" id="IPR003593">
    <property type="entry name" value="AAA+_ATPase"/>
</dbReference>
<feature type="domain" description="ABC transporter" evidence="10">
    <location>
        <begin position="5"/>
        <end position="240"/>
    </location>
</feature>
<keyword evidence="3" id="KW-0813">Transport</keyword>
<evidence type="ECO:0000259" key="10">
    <source>
        <dbReference type="PROSITE" id="PS50893"/>
    </source>
</evidence>
<dbReference type="InterPro" id="IPR050107">
    <property type="entry name" value="ABC_carbohydrate_import_ATPase"/>
</dbReference>
<dbReference type="FunFam" id="3.40.50.300:FF:000127">
    <property type="entry name" value="Ribose import ATP-binding protein RbsA"/>
    <property type="match status" value="1"/>
</dbReference>
<evidence type="ECO:0000256" key="7">
    <source>
        <dbReference type="ARBA" id="ARBA00022840"/>
    </source>
</evidence>
<dbReference type="GO" id="GO:0016887">
    <property type="term" value="F:ATP hydrolysis activity"/>
    <property type="evidence" value="ECO:0007669"/>
    <property type="project" value="InterPro"/>
</dbReference>
<keyword evidence="7 11" id="KW-0067">ATP-binding</keyword>
<keyword evidence="8" id="KW-1278">Translocase</keyword>
<protein>
    <submittedName>
        <fullName evidence="11">ABC transporter ATP-binding protein</fullName>
    </submittedName>
</protein>
<dbReference type="CDD" id="cd03216">
    <property type="entry name" value="ABC_Carb_Monos_I"/>
    <property type="match status" value="1"/>
</dbReference>
<comment type="similarity">
    <text evidence="2">Belongs to the ABC transporter superfamily.</text>
</comment>
<dbReference type="SUPFAM" id="SSF52540">
    <property type="entry name" value="P-loop containing nucleoside triphosphate hydrolases"/>
    <property type="match status" value="2"/>
</dbReference>
<dbReference type="AlphaFoldDB" id="A0A553ZVV6"/>